<dbReference type="GO" id="GO:0003954">
    <property type="term" value="F:NADH dehydrogenase activity"/>
    <property type="evidence" value="ECO:0007669"/>
    <property type="project" value="TreeGrafter"/>
</dbReference>
<evidence type="ECO:0000256" key="8">
    <source>
        <dbReference type="ARBA" id="ARBA00023004"/>
    </source>
</evidence>
<comment type="caution">
    <text evidence="13">The sequence shown here is derived from an EMBL/GenBank/DDBJ whole genome shotgun (WGS) entry which is preliminary data.</text>
</comment>
<comment type="cofactor">
    <cofactor evidence="2">
        <name>[4Fe-4S] cluster</name>
        <dbReference type="ChEBI" id="CHEBI:49883"/>
    </cofactor>
</comment>
<dbReference type="Pfam" id="PF01512">
    <property type="entry name" value="Complex1_51K"/>
    <property type="match status" value="1"/>
</dbReference>
<evidence type="ECO:0000256" key="1">
    <source>
        <dbReference type="ARBA" id="ARBA00001917"/>
    </source>
</evidence>
<keyword evidence="6" id="KW-0288">FMN</keyword>
<feature type="domain" description="NADH-ubiquinone oxidoreductase 51kDa subunit iron-sulphur binding" evidence="12">
    <location>
        <begin position="331"/>
        <end position="411"/>
    </location>
</feature>
<dbReference type="AlphaFoldDB" id="A0A1J7BGE8"/>
<comment type="similarity">
    <text evidence="3">Belongs to the complex I 51 kDa subunit family.</text>
</comment>
<dbReference type="GO" id="GO:0046872">
    <property type="term" value="F:metal ion binding"/>
    <property type="evidence" value="ECO:0007669"/>
    <property type="project" value="UniProtKB-KW"/>
</dbReference>
<evidence type="ECO:0000259" key="12">
    <source>
        <dbReference type="Pfam" id="PF10589"/>
    </source>
</evidence>
<evidence type="ECO:0000259" key="11">
    <source>
        <dbReference type="Pfam" id="PF01512"/>
    </source>
</evidence>
<dbReference type="Proteomes" id="UP000243342">
    <property type="component" value="Unassembled WGS sequence"/>
</dbReference>
<dbReference type="SUPFAM" id="SSF140490">
    <property type="entry name" value="Nqo1C-terminal domain-like"/>
    <property type="match status" value="1"/>
</dbReference>
<evidence type="ECO:0000256" key="5">
    <source>
        <dbReference type="ARBA" id="ARBA00022630"/>
    </source>
</evidence>
<evidence type="ECO:0000256" key="7">
    <source>
        <dbReference type="ARBA" id="ARBA00022723"/>
    </source>
</evidence>
<comment type="cofactor">
    <cofactor evidence="1">
        <name>FMN</name>
        <dbReference type="ChEBI" id="CHEBI:58210"/>
    </cofactor>
</comment>
<keyword evidence="7" id="KW-0479">Metal-binding</keyword>
<dbReference type="InterPro" id="IPR037225">
    <property type="entry name" value="Nuo51_FMN-bd_sf"/>
</dbReference>
<evidence type="ECO:0000256" key="4">
    <source>
        <dbReference type="ARBA" id="ARBA00022485"/>
    </source>
</evidence>
<evidence type="ECO:0000256" key="9">
    <source>
        <dbReference type="ARBA" id="ARBA00023014"/>
    </source>
</evidence>
<protein>
    <submittedName>
        <fullName evidence="13">Oxidoreductase</fullName>
    </submittedName>
</protein>
<accession>A0A1J7BGE8</accession>
<reference evidence="13 14" key="1">
    <citation type="submission" date="2016-10" db="EMBL/GenBank/DDBJ databases">
        <title>Genome sequence of Streptomyces gilvigriseus MUSC 26.</title>
        <authorList>
            <person name="Lee L.-H."/>
            <person name="Ser H.-L."/>
        </authorList>
    </citation>
    <scope>NUCLEOTIDE SEQUENCE [LARGE SCALE GENOMIC DNA]</scope>
    <source>
        <strain evidence="13 14">MUSC 26</strain>
    </source>
</reference>
<dbReference type="InterPro" id="IPR019575">
    <property type="entry name" value="Nuop51_4Fe4S-bd"/>
</dbReference>
<dbReference type="Gene3D" id="3.40.50.11540">
    <property type="entry name" value="NADH-ubiquinone oxidoreductase 51kDa subunit"/>
    <property type="match status" value="1"/>
</dbReference>
<dbReference type="Pfam" id="PF13459">
    <property type="entry name" value="Fer4_15"/>
    <property type="match status" value="1"/>
</dbReference>
<dbReference type="GO" id="GO:0051539">
    <property type="term" value="F:4 iron, 4 sulfur cluster binding"/>
    <property type="evidence" value="ECO:0007669"/>
    <property type="project" value="UniProtKB-KW"/>
</dbReference>
<evidence type="ECO:0000313" key="14">
    <source>
        <dbReference type="Proteomes" id="UP000243342"/>
    </source>
</evidence>
<dbReference type="SUPFAM" id="SSF54862">
    <property type="entry name" value="4Fe-4S ferredoxins"/>
    <property type="match status" value="1"/>
</dbReference>
<evidence type="ECO:0000256" key="6">
    <source>
        <dbReference type="ARBA" id="ARBA00022643"/>
    </source>
</evidence>
<keyword evidence="9" id="KW-0411">Iron-sulfur</keyword>
<feature type="domain" description="NADH-ubiquinone oxidoreductase 51kDa subunit FMN-binding" evidence="11">
    <location>
        <begin position="58"/>
        <end position="214"/>
    </location>
</feature>
<dbReference type="PANTHER" id="PTHR11780:SF10">
    <property type="entry name" value="NADH DEHYDROGENASE [UBIQUINONE] FLAVOPROTEIN 1, MITOCHONDRIAL"/>
    <property type="match status" value="1"/>
</dbReference>
<gene>
    <name evidence="13" type="ORF">BIV57_09285</name>
</gene>
<dbReference type="Gene3D" id="3.30.70.20">
    <property type="match status" value="1"/>
</dbReference>
<evidence type="ECO:0000256" key="10">
    <source>
        <dbReference type="SAM" id="MobiDB-lite"/>
    </source>
</evidence>
<dbReference type="EMBL" id="MLCF01000043">
    <property type="protein sequence ID" value="OIV37755.1"/>
    <property type="molecule type" value="Genomic_DNA"/>
</dbReference>
<dbReference type="Gene3D" id="1.20.1440.230">
    <property type="entry name" value="NADH-ubiquinone oxidoreductase 51kDa subunit, iron-sulphur binding domain"/>
    <property type="match status" value="1"/>
</dbReference>
<sequence length="508" mass="52355">MPRPDVAAAVAVAAVGVARLTAGLGPDGLRLDRAAHLAVHGAAREPDLPDLLALAEAIDLRGRGGAGFPFLRKLRAVDAAAARRDLAPAVVVNAMEGEPACRKDALLIERAPHLVLDGALLAARALEADDIAVGVATRTGELSLRRALAERRLPRRAVRIVRLPERFVSGEGGALIRGLSGRPALPDGRRTRTSERGLGGRPTLLSNTETCAQLAVAARLGPTGYAATGLPNEPGTTLLTVTAPTPGHRHPHQTVVEAPFGTPLSRVTATAGTPDLGQALLVGGYHGRFLDQRTAAAATVSRPGLDTLGATLGAGALIPLPRETCPLGETARIAHWLAAESAAQCGPCYLGLPDIANALDDVLDGGSPTAQDRLRNGLAAVRRRGACSHPDGSSAFVRSALTVFTDDLAAHTLGGGCHRPVIGALPLPTEAGSAAAATSAAAGEERLVVDWTLCDGHGLCAGVVPELLRLGRDGYPTLSSAPVPAHLRARARTAVRRCPTLALRMERS</sequence>
<dbReference type="Pfam" id="PF10589">
    <property type="entry name" value="NADH_4Fe-4S"/>
    <property type="match status" value="1"/>
</dbReference>
<keyword evidence="5" id="KW-0285">Flavoprotein</keyword>
<dbReference type="OrthoDB" id="3396880at2"/>
<dbReference type="InterPro" id="IPR011538">
    <property type="entry name" value="Nuo51_FMN-bd"/>
</dbReference>
<keyword evidence="4" id="KW-0004">4Fe-4S</keyword>
<organism evidence="13 14">
    <name type="scientific">Mangrovactinospora gilvigrisea</name>
    <dbReference type="NCBI Taxonomy" id="1428644"/>
    <lineage>
        <taxon>Bacteria</taxon>
        <taxon>Bacillati</taxon>
        <taxon>Actinomycetota</taxon>
        <taxon>Actinomycetes</taxon>
        <taxon>Kitasatosporales</taxon>
        <taxon>Streptomycetaceae</taxon>
        <taxon>Mangrovactinospora</taxon>
    </lineage>
</organism>
<dbReference type="PANTHER" id="PTHR11780">
    <property type="entry name" value="NADH-UBIQUINONE OXIDOREDUCTASE FLAVOPROTEIN 1 NDUFV1"/>
    <property type="match status" value="1"/>
</dbReference>
<dbReference type="RefSeq" id="WP_107409517.1">
    <property type="nucleotide sequence ID" value="NZ_MLCF01000043.1"/>
</dbReference>
<dbReference type="InterPro" id="IPR050837">
    <property type="entry name" value="ComplexI_51kDa_subunit"/>
</dbReference>
<keyword evidence="8" id="KW-0408">Iron</keyword>
<evidence type="ECO:0000256" key="3">
    <source>
        <dbReference type="ARBA" id="ARBA00007523"/>
    </source>
</evidence>
<feature type="region of interest" description="Disordered" evidence="10">
    <location>
        <begin position="179"/>
        <end position="201"/>
    </location>
</feature>
<proteinExistence type="inferred from homology"/>
<evidence type="ECO:0000256" key="2">
    <source>
        <dbReference type="ARBA" id="ARBA00001966"/>
    </source>
</evidence>
<dbReference type="SUPFAM" id="SSF142019">
    <property type="entry name" value="Nqo1 FMN-binding domain-like"/>
    <property type="match status" value="1"/>
</dbReference>
<dbReference type="InterPro" id="IPR037207">
    <property type="entry name" value="Nuop51_4Fe4S-bd_sf"/>
</dbReference>
<dbReference type="STRING" id="1428644.BIV57_09285"/>
<name>A0A1J7BGE8_9ACTN</name>
<evidence type="ECO:0000313" key="13">
    <source>
        <dbReference type="EMBL" id="OIV37755.1"/>
    </source>
</evidence>
<keyword evidence="14" id="KW-1185">Reference proteome</keyword>
<dbReference type="GO" id="GO:0045333">
    <property type="term" value="P:cellular respiration"/>
    <property type="evidence" value="ECO:0007669"/>
    <property type="project" value="TreeGrafter"/>
</dbReference>